<keyword evidence="4 7" id="KW-0032">Aminotransferase</keyword>
<dbReference type="PANTHER" id="PTHR43094">
    <property type="entry name" value="AMINOTRANSFERASE"/>
    <property type="match status" value="1"/>
</dbReference>
<keyword evidence="7" id="KW-0808">Transferase</keyword>
<dbReference type="AlphaFoldDB" id="A0A7S8C3I4"/>
<reference evidence="7 8" key="1">
    <citation type="submission" date="2020-06" db="EMBL/GenBank/DDBJ databases">
        <title>Genome sequence of 2 isolates from Red Sea Mangroves.</title>
        <authorList>
            <person name="Sefrji F."/>
            <person name="Michoud G."/>
            <person name="Merlino G."/>
            <person name="Daffonchio D."/>
        </authorList>
    </citation>
    <scope>NUCLEOTIDE SEQUENCE [LARGE SCALE GENOMIC DNA]</scope>
    <source>
        <strain evidence="7 8">R1DC25</strain>
    </source>
</reference>
<dbReference type="RefSeq" id="WP_213163915.1">
    <property type="nucleotide sequence ID" value="NZ_CP058214.1"/>
</dbReference>
<dbReference type="Gene3D" id="3.90.1150.10">
    <property type="entry name" value="Aspartate Aminotransferase, domain 1"/>
    <property type="match status" value="1"/>
</dbReference>
<keyword evidence="5 6" id="KW-0663">Pyridoxal phosphate</keyword>
<dbReference type="KEGG" id="kmn:HW532_08170"/>
<proteinExistence type="inferred from homology"/>
<evidence type="ECO:0000256" key="2">
    <source>
        <dbReference type="ARBA" id="ARBA00008954"/>
    </source>
</evidence>
<keyword evidence="8" id="KW-1185">Reference proteome</keyword>
<name>A0A7S8C3I4_9HYPH</name>
<protein>
    <submittedName>
        <fullName evidence="7">Aspartate aminotransferase family protein</fullName>
    </submittedName>
</protein>
<dbReference type="PROSITE" id="PS00600">
    <property type="entry name" value="AA_TRANSFER_CLASS_3"/>
    <property type="match status" value="1"/>
</dbReference>
<dbReference type="InterPro" id="IPR049704">
    <property type="entry name" value="Aminotrans_3_PPA_site"/>
</dbReference>
<evidence type="ECO:0000256" key="5">
    <source>
        <dbReference type="ARBA" id="ARBA00022898"/>
    </source>
</evidence>
<comment type="similarity">
    <text evidence="2 6">Belongs to the class-III pyridoxal-phosphate-dependent aminotransferase family.</text>
</comment>
<dbReference type="InterPro" id="IPR015421">
    <property type="entry name" value="PyrdxlP-dep_Trfase_major"/>
</dbReference>
<dbReference type="InterPro" id="IPR005814">
    <property type="entry name" value="Aminotrans_3"/>
</dbReference>
<dbReference type="InterPro" id="IPR015424">
    <property type="entry name" value="PyrdxlP-dep_Trfase"/>
</dbReference>
<dbReference type="GO" id="GO:0030170">
    <property type="term" value="F:pyridoxal phosphate binding"/>
    <property type="evidence" value="ECO:0007669"/>
    <property type="project" value="InterPro"/>
</dbReference>
<organism evidence="7 8">
    <name type="scientific">Kaustia mangrovi</name>
    <dbReference type="NCBI Taxonomy" id="2593653"/>
    <lineage>
        <taxon>Bacteria</taxon>
        <taxon>Pseudomonadati</taxon>
        <taxon>Pseudomonadota</taxon>
        <taxon>Alphaproteobacteria</taxon>
        <taxon>Hyphomicrobiales</taxon>
        <taxon>Parvibaculaceae</taxon>
        <taxon>Kaustia</taxon>
    </lineage>
</organism>
<evidence type="ECO:0000256" key="6">
    <source>
        <dbReference type="RuleBase" id="RU003560"/>
    </source>
</evidence>
<dbReference type="FunFam" id="3.40.640.10:FF:000004">
    <property type="entry name" value="Acetylornithine aminotransferase"/>
    <property type="match status" value="1"/>
</dbReference>
<dbReference type="SUPFAM" id="SSF53383">
    <property type="entry name" value="PLP-dependent transferases"/>
    <property type="match status" value="1"/>
</dbReference>
<evidence type="ECO:0000313" key="8">
    <source>
        <dbReference type="Proteomes" id="UP000593594"/>
    </source>
</evidence>
<dbReference type="InterPro" id="IPR015422">
    <property type="entry name" value="PyrdxlP-dep_Trfase_small"/>
</dbReference>
<dbReference type="GO" id="GO:0005829">
    <property type="term" value="C:cytosol"/>
    <property type="evidence" value="ECO:0007669"/>
    <property type="project" value="TreeGrafter"/>
</dbReference>
<dbReference type="NCBIfam" id="NF005685">
    <property type="entry name" value="PRK07483.1"/>
    <property type="match status" value="1"/>
</dbReference>
<dbReference type="PANTHER" id="PTHR43094:SF1">
    <property type="entry name" value="AMINOTRANSFERASE CLASS-III"/>
    <property type="match status" value="1"/>
</dbReference>
<dbReference type="Proteomes" id="UP000593594">
    <property type="component" value="Chromosome"/>
</dbReference>
<dbReference type="CDD" id="cd00610">
    <property type="entry name" value="OAT_like"/>
    <property type="match status" value="1"/>
</dbReference>
<dbReference type="EMBL" id="CP058214">
    <property type="protein sequence ID" value="QPC42678.1"/>
    <property type="molecule type" value="Genomic_DNA"/>
</dbReference>
<keyword evidence="3" id="KW-0055">Arginine biosynthesis</keyword>
<gene>
    <name evidence="7" type="ORF">HW532_08170</name>
</gene>
<comment type="cofactor">
    <cofactor evidence="1">
        <name>pyridoxal 5'-phosphate</name>
        <dbReference type="ChEBI" id="CHEBI:597326"/>
    </cofactor>
</comment>
<sequence length="458" mass="49299">MHDAKPARPAPVGSAESHVFHRFPKVTMPRAVSGEGVYIVDDGGKRYIDASGGAAVSCLGHSHPGPIRAVQEQVERLAFAHTSFFTSDAVEELADLLVEGAPGDLDRVYLVSGGSEAVETALKLARQYCVEIGQPQRHRVISRRQSYHGNTLGALGAGGNAWRRATYEPLLAPGTHIAPCYAYRDRRDDETEFEYGQRVADELEQAILQAGPETVMCFLAETVAGATLGAVPAVEGYFRRIREICDRYGVLLILDEVMAGMGRTGTLYACEQEGVAPDLVCIAKGLGAGYQPVGAVVASRRIYDGIVSGSGFFQHGHTYSGHVTACAAAVAVQRAIREENLLENVRCQGDYLATRLTERFGNHRHVGNIRGRGLFMGLELVADRASKEPFDPSFRVAARLKAAALEHGLICYPMGGVLDGQRGDHALLAPPFIVTENQVDEIVDKLDASLASVLSDIS</sequence>
<evidence type="ECO:0000256" key="3">
    <source>
        <dbReference type="ARBA" id="ARBA00022571"/>
    </source>
</evidence>
<dbReference type="Pfam" id="PF00202">
    <property type="entry name" value="Aminotran_3"/>
    <property type="match status" value="1"/>
</dbReference>
<keyword evidence="3" id="KW-0028">Amino-acid biosynthesis</keyword>
<evidence type="ECO:0000256" key="1">
    <source>
        <dbReference type="ARBA" id="ARBA00001933"/>
    </source>
</evidence>
<evidence type="ECO:0000256" key="4">
    <source>
        <dbReference type="ARBA" id="ARBA00022576"/>
    </source>
</evidence>
<dbReference type="Gene3D" id="3.40.640.10">
    <property type="entry name" value="Type I PLP-dependent aspartate aminotransferase-like (Major domain)"/>
    <property type="match status" value="1"/>
</dbReference>
<dbReference type="GO" id="GO:0006526">
    <property type="term" value="P:L-arginine biosynthetic process"/>
    <property type="evidence" value="ECO:0007669"/>
    <property type="project" value="UniProtKB-KW"/>
</dbReference>
<dbReference type="GO" id="GO:0008483">
    <property type="term" value="F:transaminase activity"/>
    <property type="evidence" value="ECO:0007669"/>
    <property type="project" value="UniProtKB-KW"/>
</dbReference>
<accession>A0A7S8C3I4</accession>
<evidence type="ECO:0000313" key="7">
    <source>
        <dbReference type="EMBL" id="QPC42678.1"/>
    </source>
</evidence>